<sequence>MLFNFVVANPLPKIIARAPPETPGPSRRGIAYNDANYVKYFNAPGSRVTWTYNWDSRSNSGGKTGFEFVPMLHSNRPDHTGKWGPDVWKAAFGNKNMPTHLLSFNEPDNCEFGMGGACMDLGTAVAAWKQWMEPQKALKEKMYLGSPAVTNGANGLKYLSSFINACTGCNIDFINIHWYDDASNTAYFKKYIGDARKVAAGRPIWITEFRARGSDAQVKKFMDEILPWLDASSDIHRYAYFMANKGNGLLIDNGGQDLSNIGSHYTFHA</sequence>
<evidence type="ECO:0000313" key="2">
    <source>
        <dbReference type="EMBL" id="KAF1923343.1"/>
    </source>
</evidence>
<accession>A0A6A5R6W1</accession>
<dbReference type="GO" id="GO:0016787">
    <property type="term" value="F:hydrolase activity"/>
    <property type="evidence" value="ECO:0007669"/>
    <property type="project" value="UniProtKB-KW"/>
</dbReference>
<dbReference type="InterPro" id="IPR053183">
    <property type="entry name" value="ASL1"/>
</dbReference>
<feature type="domain" description="Asl1-like glycosyl hydrolase catalytic" evidence="1">
    <location>
        <begin position="29"/>
        <end position="265"/>
    </location>
</feature>
<dbReference type="Proteomes" id="UP000800082">
    <property type="component" value="Unassembled WGS sequence"/>
</dbReference>
<dbReference type="InterPro" id="IPR017853">
    <property type="entry name" value="GH"/>
</dbReference>
<protein>
    <submittedName>
        <fullName evidence="2">Glycoside hydrolase family 128 protein</fullName>
    </submittedName>
</protein>
<dbReference type="PANTHER" id="PTHR34154">
    <property type="entry name" value="ALKALI-SENSITIVE LINKAGE PROTEIN 1"/>
    <property type="match status" value="1"/>
</dbReference>
<evidence type="ECO:0000259" key="1">
    <source>
        <dbReference type="Pfam" id="PF11790"/>
    </source>
</evidence>
<gene>
    <name evidence="2" type="ORF">M421DRAFT_75532</name>
</gene>
<dbReference type="GeneID" id="54354804"/>
<dbReference type="Gene3D" id="3.20.20.80">
    <property type="entry name" value="Glycosidases"/>
    <property type="match status" value="1"/>
</dbReference>
<name>A0A6A5R6W1_9PLEO</name>
<dbReference type="OrthoDB" id="5985073at2759"/>
<organism evidence="2 3">
    <name type="scientific">Didymella exigua CBS 183.55</name>
    <dbReference type="NCBI Taxonomy" id="1150837"/>
    <lineage>
        <taxon>Eukaryota</taxon>
        <taxon>Fungi</taxon>
        <taxon>Dikarya</taxon>
        <taxon>Ascomycota</taxon>
        <taxon>Pezizomycotina</taxon>
        <taxon>Dothideomycetes</taxon>
        <taxon>Pleosporomycetidae</taxon>
        <taxon>Pleosporales</taxon>
        <taxon>Pleosporineae</taxon>
        <taxon>Didymellaceae</taxon>
        <taxon>Didymella</taxon>
    </lineage>
</organism>
<dbReference type="InterPro" id="IPR024655">
    <property type="entry name" value="Asl1_glyco_hydro_catalytic"/>
</dbReference>
<dbReference type="GO" id="GO:0009277">
    <property type="term" value="C:fungal-type cell wall"/>
    <property type="evidence" value="ECO:0007669"/>
    <property type="project" value="TreeGrafter"/>
</dbReference>
<dbReference type="AlphaFoldDB" id="A0A6A5R6W1"/>
<reference evidence="2" key="1">
    <citation type="journal article" date="2020" name="Stud. Mycol.">
        <title>101 Dothideomycetes genomes: a test case for predicting lifestyles and emergence of pathogens.</title>
        <authorList>
            <person name="Haridas S."/>
            <person name="Albert R."/>
            <person name="Binder M."/>
            <person name="Bloem J."/>
            <person name="Labutti K."/>
            <person name="Salamov A."/>
            <person name="Andreopoulos B."/>
            <person name="Baker S."/>
            <person name="Barry K."/>
            <person name="Bills G."/>
            <person name="Bluhm B."/>
            <person name="Cannon C."/>
            <person name="Castanera R."/>
            <person name="Culley D."/>
            <person name="Daum C."/>
            <person name="Ezra D."/>
            <person name="Gonzalez J."/>
            <person name="Henrissat B."/>
            <person name="Kuo A."/>
            <person name="Liang C."/>
            <person name="Lipzen A."/>
            <person name="Lutzoni F."/>
            <person name="Magnuson J."/>
            <person name="Mondo S."/>
            <person name="Nolan M."/>
            <person name="Ohm R."/>
            <person name="Pangilinan J."/>
            <person name="Park H.-J."/>
            <person name="Ramirez L."/>
            <person name="Alfaro M."/>
            <person name="Sun H."/>
            <person name="Tritt A."/>
            <person name="Yoshinaga Y."/>
            <person name="Zwiers L.-H."/>
            <person name="Turgeon B."/>
            <person name="Goodwin S."/>
            <person name="Spatafora J."/>
            <person name="Crous P."/>
            <person name="Grigoriev I."/>
        </authorList>
    </citation>
    <scope>NUCLEOTIDE SEQUENCE</scope>
    <source>
        <strain evidence="2">CBS 183.55</strain>
    </source>
</reference>
<dbReference type="EMBL" id="ML979006">
    <property type="protein sequence ID" value="KAF1923343.1"/>
    <property type="molecule type" value="Genomic_DNA"/>
</dbReference>
<dbReference type="RefSeq" id="XP_033443596.1">
    <property type="nucleotide sequence ID" value="XM_033597137.1"/>
</dbReference>
<dbReference type="GO" id="GO:0071966">
    <property type="term" value="P:fungal-type cell wall polysaccharide metabolic process"/>
    <property type="evidence" value="ECO:0007669"/>
    <property type="project" value="TreeGrafter"/>
</dbReference>
<evidence type="ECO:0000313" key="3">
    <source>
        <dbReference type="Proteomes" id="UP000800082"/>
    </source>
</evidence>
<keyword evidence="3" id="KW-1185">Reference proteome</keyword>
<dbReference type="Pfam" id="PF11790">
    <property type="entry name" value="Glyco_hydro_cc"/>
    <property type="match status" value="1"/>
</dbReference>
<dbReference type="SUPFAM" id="SSF51445">
    <property type="entry name" value="(Trans)glycosidases"/>
    <property type="match status" value="1"/>
</dbReference>
<dbReference type="PANTHER" id="PTHR34154:SF10">
    <property type="entry name" value="ASL1-LIKE GLYCOSYL HYDROLASE CATALYTIC DOMAIN-CONTAINING PROTEIN"/>
    <property type="match status" value="1"/>
</dbReference>
<proteinExistence type="predicted"/>
<keyword evidence="2" id="KW-0378">Hydrolase</keyword>